<gene>
    <name evidence="1" type="ORF">EAG_04618</name>
</gene>
<organism evidence="2">
    <name type="scientific">Camponotus floridanus</name>
    <name type="common">Florida carpenter ant</name>
    <dbReference type="NCBI Taxonomy" id="104421"/>
    <lineage>
        <taxon>Eukaryota</taxon>
        <taxon>Metazoa</taxon>
        <taxon>Ecdysozoa</taxon>
        <taxon>Arthropoda</taxon>
        <taxon>Hexapoda</taxon>
        <taxon>Insecta</taxon>
        <taxon>Pterygota</taxon>
        <taxon>Neoptera</taxon>
        <taxon>Endopterygota</taxon>
        <taxon>Hymenoptera</taxon>
        <taxon>Apocrita</taxon>
        <taxon>Aculeata</taxon>
        <taxon>Formicoidea</taxon>
        <taxon>Formicidae</taxon>
        <taxon>Formicinae</taxon>
        <taxon>Camponotus</taxon>
    </lineage>
</organism>
<dbReference type="EMBL" id="GL437001">
    <property type="protein sequence ID" value="EFN71275.1"/>
    <property type="molecule type" value="Genomic_DNA"/>
</dbReference>
<evidence type="ECO:0000313" key="2">
    <source>
        <dbReference type="Proteomes" id="UP000000311"/>
    </source>
</evidence>
<dbReference type="OMA" id="YPSKEMI"/>
<dbReference type="AlphaFoldDB" id="E2A5L5"/>
<reference evidence="1 2" key="1">
    <citation type="journal article" date="2010" name="Science">
        <title>Genomic comparison of the ants Camponotus floridanus and Harpegnathos saltator.</title>
        <authorList>
            <person name="Bonasio R."/>
            <person name="Zhang G."/>
            <person name="Ye C."/>
            <person name="Mutti N.S."/>
            <person name="Fang X."/>
            <person name="Qin N."/>
            <person name="Donahue G."/>
            <person name="Yang P."/>
            <person name="Li Q."/>
            <person name="Li C."/>
            <person name="Zhang P."/>
            <person name="Huang Z."/>
            <person name="Berger S.L."/>
            <person name="Reinberg D."/>
            <person name="Wang J."/>
            <person name="Liebig J."/>
        </authorList>
    </citation>
    <scope>NUCLEOTIDE SEQUENCE [LARGE SCALE GENOMIC DNA]</scope>
    <source>
        <strain evidence="2">C129</strain>
    </source>
</reference>
<keyword evidence="2" id="KW-1185">Reference proteome</keyword>
<sequence length="64" mass="7505">KNQYMHLRKCLIKKGCRLLPFYKQIGQAKEECYPDKSNIKIINTSAKVNLQSLLNHTTNRLLMI</sequence>
<feature type="non-terminal residue" evidence="1">
    <location>
        <position position="64"/>
    </location>
</feature>
<accession>E2A5L5</accession>
<dbReference type="Proteomes" id="UP000000311">
    <property type="component" value="Unassembled WGS sequence"/>
</dbReference>
<evidence type="ECO:0000313" key="1">
    <source>
        <dbReference type="EMBL" id="EFN71275.1"/>
    </source>
</evidence>
<feature type="non-terminal residue" evidence="1">
    <location>
        <position position="1"/>
    </location>
</feature>
<proteinExistence type="predicted"/>
<dbReference type="InParanoid" id="E2A5L5"/>
<protein>
    <submittedName>
        <fullName evidence="1">Uncharacterized protein</fullName>
    </submittedName>
</protein>
<name>E2A5L5_CAMFO</name>